<accession>A0A0L6VF02</accession>
<dbReference type="Pfam" id="PF21671">
    <property type="entry name" value="CPL1-like"/>
    <property type="match status" value="1"/>
</dbReference>
<organism evidence="3 4">
    <name type="scientific">Puccinia sorghi</name>
    <dbReference type="NCBI Taxonomy" id="27349"/>
    <lineage>
        <taxon>Eukaryota</taxon>
        <taxon>Fungi</taxon>
        <taxon>Dikarya</taxon>
        <taxon>Basidiomycota</taxon>
        <taxon>Pucciniomycotina</taxon>
        <taxon>Pucciniomycetes</taxon>
        <taxon>Pucciniales</taxon>
        <taxon>Pucciniaceae</taxon>
        <taxon>Puccinia</taxon>
    </lineage>
</organism>
<reference evidence="3 4" key="1">
    <citation type="submission" date="2015-08" db="EMBL/GenBank/DDBJ databases">
        <title>Next Generation Sequencing and Analysis of the Genome of Puccinia sorghi L Schw, the Causal Agent of Maize Common Rust.</title>
        <authorList>
            <person name="Rochi L."/>
            <person name="Burguener G."/>
            <person name="Darino M."/>
            <person name="Turjanski A."/>
            <person name="Kreff E."/>
            <person name="Dieguez M.J."/>
            <person name="Sacco F."/>
        </authorList>
    </citation>
    <scope>NUCLEOTIDE SEQUENCE [LARGE SCALE GENOMIC DNA]</scope>
    <source>
        <strain evidence="3 4">RO10H11247</strain>
    </source>
</reference>
<gene>
    <name evidence="3" type="ORF">VP01_1877g7</name>
</gene>
<dbReference type="STRING" id="27349.A0A0L6VF02"/>
<evidence type="ECO:0000256" key="1">
    <source>
        <dbReference type="SAM" id="SignalP"/>
    </source>
</evidence>
<sequence>MKLLIFALAAAALPTIEASANTALFKSTCATVTNQMWTLSGSLSQLKATADRLGSGIYLPHAHISRKCDEASGHVANARTTWGGISLNFGGLPWQARLSPHAGRVQSTMSSCGSALDWIYAQPEVSRYSAYRIPVSNCRCDCTLLIQRTYDSCQSGCRQIWNWPSPFGFGPKPSQRAGYYRRQLADIEQRSCPNVQETSCPISSQANGYECIDVSDGPFQLQTEITSCGGCESLNEGENCLAIEGADEVGCELGQCVSSLYTLTSQLTVSSPATHVFSFFCKKTNSVSFLPSLDTESARPMAARHLCKSALRPFNGTNWE</sequence>
<dbReference type="PANTHER" id="PTHR35192">
    <property type="entry name" value="PROTEIN, PUTATIVE-RELATED"/>
    <property type="match status" value="1"/>
</dbReference>
<dbReference type="PANTHER" id="PTHR35192:SF2">
    <property type="entry name" value="APPLE DOMAIN-CONTAINING PROTEIN"/>
    <property type="match status" value="1"/>
</dbReference>
<dbReference type="OrthoDB" id="439917at2759"/>
<comment type="caution">
    <text evidence="3">The sequence shown here is derived from an EMBL/GenBank/DDBJ whole genome shotgun (WGS) entry which is preliminary data.</text>
</comment>
<dbReference type="InterPro" id="IPR038955">
    <property type="entry name" value="PriA/CPL1_fungi"/>
</dbReference>
<dbReference type="EMBL" id="LAVV01006700">
    <property type="protein sequence ID" value="KNZ58695.1"/>
    <property type="molecule type" value="Genomic_DNA"/>
</dbReference>
<evidence type="ECO:0000259" key="2">
    <source>
        <dbReference type="Pfam" id="PF21671"/>
    </source>
</evidence>
<keyword evidence="1" id="KW-0732">Signal</keyword>
<name>A0A0L6VF02_9BASI</name>
<evidence type="ECO:0000313" key="4">
    <source>
        <dbReference type="Proteomes" id="UP000037035"/>
    </source>
</evidence>
<feature type="signal peptide" evidence="1">
    <location>
        <begin position="1"/>
        <end position="18"/>
    </location>
</feature>
<evidence type="ECO:0000313" key="3">
    <source>
        <dbReference type="EMBL" id="KNZ58695.1"/>
    </source>
</evidence>
<dbReference type="InterPro" id="IPR048661">
    <property type="entry name" value="CPL1-like"/>
</dbReference>
<feature type="chain" id="PRO_5005568532" description="Protein CPL1-like domain-containing protein" evidence="1">
    <location>
        <begin position="19"/>
        <end position="320"/>
    </location>
</feature>
<proteinExistence type="predicted"/>
<protein>
    <recommendedName>
        <fullName evidence="2">Protein CPL1-like domain-containing protein</fullName>
    </recommendedName>
</protein>
<dbReference type="VEuPathDB" id="FungiDB:VP01_1877g7"/>
<feature type="domain" description="Protein CPL1-like" evidence="2">
    <location>
        <begin position="209"/>
        <end position="257"/>
    </location>
</feature>
<dbReference type="Proteomes" id="UP000037035">
    <property type="component" value="Unassembled WGS sequence"/>
</dbReference>
<keyword evidence="4" id="KW-1185">Reference proteome</keyword>
<dbReference type="AlphaFoldDB" id="A0A0L6VF02"/>